<evidence type="ECO:0000259" key="1">
    <source>
        <dbReference type="Pfam" id="PF01425"/>
    </source>
</evidence>
<dbReference type="InterPro" id="IPR014085">
    <property type="entry name" value="Allophanate_hydrolase"/>
</dbReference>
<feature type="domain" description="Amidase" evidence="1">
    <location>
        <begin position="27"/>
        <end position="436"/>
    </location>
</feature>
<gene>
    <name evidence="3" type="ORF">BB934_31710</name>
</gene>
<evidence type="ECO:0000313" key="3">
    <source>
        <dbReference type="EMBL" id="ANY82807.1"/>
    </source>
</evidence>
<dbReference type="NCBIfam" id="TIGR02713">
    <property type="entry name" value="allophanate_hyd"/>
    <property type="match status" value="1"/>
</dbReference>
<accession>A0A1B2ES67</accession>
<dbReference type="SUPFAM" id="SSF75304">
    <property type="entry name" value="Amidase signature (AS) enzymes"/>
    <property type="match status" value="1"/>
</dbReference>
<name>A0A1B2ES67_9HYPH</name>
<dbReference type="KEGG" id="moc:BB934_31710"/>
<reference evidence="3" key="1">
    <citation type="submission" date="2016-07" db="EMBL/GenBank/DDBJ databases">
        <title>Microvirga ossetica sp. nov. a new species of rhizobia isolated from root nodules of the legume species Vicia alpestris Steven originated from North Ossetia region in the Caucasus.</title>
        <authorList>
            <person name="Safronova V.I."/>
            <person name="Kuznetsova I.G."/>
            <person name="Sazanova A.L."/>
            <person name="Belimov A."/>
            <person name="Andronov E."/>
            <person name="Osledkin Y.S."/>
            <person name="Onishchuk O.P."/>
            <person name="Kurchak O.N."/>
            <person name="Shaposhnikov A.I."/>
            <person name="Willems A."/>
            <person name="Tikhonovich I.A."/>
        </authorList>
    </citation>
    <scope>NUCLEOTIDE SEQUENCE [LARGE SCALE GENOMIC DNA]</scope>
    <source>
        <strain evidence="3">V5/3M</strain>
        <plasmid evidence="3">unnamed1</plasmid>
    </source>
</reference>
<dbReference type="Gene3D" id="3.90.1300.10">
    <property type="entry name" value="Amidase signature (AS) domain"/>
    <property type="match status" value="1"/>
</dbReference>
<organism evidence="3">
    <name type="scientific">Microvirga ossetica</name>
    <dbReference type="NCBI Taxonomy" id="1882682"/>
    <lineage>
        <taxon>Bacteria</taxon>
        <taxon>Pseudomonadati</taxon>
        <taxon>Pseudomonadota</taxon>
        <taxon>Alphaproteobacteria</taxon>
        <taxon>Hyphomicrobiales</taxon>
        <taxon>Methylobacteriaceae</taxon>
        <taxon>Microvirga</taxon>
    </lineage>
</organism>
<dbReference type="Gene3D" id="3.10.490.10">
    <property type="entry name" value="Gamma-glutamyl cyclotransferase-like"/>
    <property type="match status" value="1"/>
</dbReference>
<dbReference type="PANTHER" id="PTHR11895:SF169">
    <property type="entry name" value="GLUTAMYL-TRNA(GLN) AMIDOTRANSFERASE"/>
    <property type="match status" value="1"/>
</dbReference>
<proteinExistence type="predicted"/>
<sequence>MDDAGIHTLSDYRSAFHDGRTTPSRQIEEVYRRIAAHDDPSMFITLRPMAEVLDEARDIELHGSKETPLYGIPVAIKDNIDVAGTPTTVGCPDFAWTPERDATVVARLRAAGAIIVGKTNMDQFATGLVGVRSPYGITRNAIRAELVPGGSSSGSATAVAAGIVPLALGTDTAGSGRVPAALNNIVGLKPTPGLVSTTGVFPACRTIDCVSVFALTVDDAYAAIGVMAGYDPDDPYSRKGHVGMLGSLPPGLIVGVPDQDSRFFGGDALAEQAFDANVANLARMGFSTREIDLRPLFDVAALLYDGPWIVERYQAIDSFMDAHPASIYPVTRSIIAQASRFSASDVFRGMYKLAASQRAAEHTWHEIDVLMVPTIPRPRTIADLEHDPITPNTEFGTYTNFVNLLNLCALAVPGKFRDDGLPSGCTLISTAGRDALIGSLGLKVHAASAVLLGATSRAMPAFPEPEETASDDKIELAVVGAHLSGFPLNKELVSLGARFVRTGQTRPEYRFFALQGDGPRRPGLLRVSDGDGHSIEAEVWALRPDAFGSFVARIPSPLAIGTIRMADGSAPKGFIVESAATDGAEDISKYGGWRAFMRQETFGR</sequence>
<evidence type="ECO:0000259" key="2">
    <source>
        <dbReference type="Pfam" id="PF21986"/>
    </source>
</evidence>
<dbReference type="Gene3D" id="1.20.58.1700">
    <property type="match status" value="1"/>
</dbReference>
<dbReference type="PANTHER" id="PTHR11895">
    <property type="entry name" value="TRANSAMIDASE"/>
    <property type="match status" value="1"/>
</dbReference>
<geneLocation type="plasmid" evidence="3">
    <name>unnamed1</name>
</geneLocation>
<dbReference type="NCBIfam" id="NF006043">
    <property type="entry name" value="PRK08186.1"/>
    <property type="match status" value="1"/>
</dbReference>
<dbReference type="InterPro" id="IPR000120">
    <property type="entry name" value="Amidase"/>
</dbReference>
<dbReference type="GO" id="GO:0016787">
    <property type="term" value="F:hydrolase activity"/>
    <property type="evidence" value="ECO:0007669"/>
    <property type="project" value="UniProtKB-KW"/>
</dbReference>
<protein>
    <submittedName>
        <fullName evidence="3">Allophanate hydrolase</fullName>
    </submittedName>
</protein>
<dbReference type="InterPro" id="IPR023631">
    <property type="entry name" value="Amidase_dom"/>
</dbReference>
<dbReference type="RefSeq" id="WP_099513911.1">
    <property type="nucleotide sequence ID" value="NZ_CP016617.1"/>
</dbReference>
<dbReference type="OrthoDB" id="9811471at2"/>
<dbReference type="AlphaFoldDB" id="A0A1B2ES67"/>
<dbReference type="Pfam" id="PF21986">
    <property type="entry name" value="AH_C"/>
    <property type="match status" value="1"/>
</dbReference>
<dbReference type="InterPro" id="IPR053844">
    <property type="entry name" value="AH_C"/>
</dbReference>
<keyword evidence="3" id="KW-0378">Hydrolase</keyword>
<dbReference type="Pfam" id="PF01425">
    <property type="entry name" value="Amidase"/>
    <property type="match status" value="1"/>
</dbReference>
<keyword evidence="3" id="KW-0614">Plasmid</keyword>
<feature type="domain" description="Allophanate hydrolase C-terminal" evidence="2">
    <location>
        <begin position="474"/>
        <end position="597"/>
    </location>
</feature>
<dbReference type="InterPro" id="IPR036928">
    <property type="entry name" value="AS_sf"/>
</dbReference>
<dbReference type="EMBL" id="CP016617">
    <property type="protein sequence ID" value="ANY82807.1"/>
    <property type="molecule type" value="Genomic_DNA"/>
</dbReference>